<comment type="catalytic activity">
    <reaction evidence="7 8">
        <text>adenosine(34) in tRNA + H2O + H(+) = inosine(34) in tRNA + NH4(+)</text>
        <dbReference type="Rhea" id="RHEA:43168"/>
        <dbReference type="Rhea" id="RHEA-COMP:10373"/>
        <dbReference type="Rhea" id="RHEA-COMP:10374"/>
        <dbReference type="ChEBI" id="CHEBI:15377"/>
        <dbReference type="ChEBI" id="CHEBI:15378"/>
        <dbReference type="ChEBI" id="CHEBI:28938"/>
        <dbReference type="ChEBI" id="CHEBI:74411"/>
        <dbReference type="ChEBI" id="CHEBI:82852"/>
        <dbReference type="EC" id="3.5.4.33"/>
    </reaction>
</comment>
<keyword evidence="11" id="KW-1185">Reference proteome</keyword>
<comment type="caution">
    <text evidence="10">The sequence shown here is derived from an EMBL/GenBank/DDBJ whole genome shotgun (WGS) entry which is preliminary data.</text>
</comment>
<evidence type="ECO:0000256" key="4">
    <source>
        <dbReference type="ARBA" id="ARBA00022723"/>
    </source>
</evidence>
<dbReference type="InterPro" id="IPR058535">
    <property type="entry name" value="MafB19-deam"/>
</dbReference>
<keyword evidence="4 8" id="KW-0479">Metal-binding</keyword>
<dbReference type="EC" id="3.5.4.33" evidence="8"/>
<evidence type="ECO:0000313" key="11">
    <source>
        <dbReference type="Proteomes" id="UP000682134"/>
    </source>
</evidence>
<evidence type="ECO:0000256" key="6">
    <source>
        <dbReference type="ARBA" id="ARBA00022833"/>
    </source>
</evidence>
<gene>
    <name evidence="8 10" type="primary">tadA</name>
    <name evidence="10" type="ORF">J5Y03_19475</name>
</gene>
<evidence type="ECO:0000256" key="1">
    <source>
        <dbReference type="ARBA" id="ARBA00010669"/>
    </source>
</evidence>
<keyword evidence="6 8" id="KW-0862">Zinc</keyword>
<dbReference type="PROSITE" id="PS00903">
    <property type="entry name" value="CYT_DCMP_DEAMINASES_1"/>
    <property type="match status" value="1"/>
</dbReference>
<dbReference type="PROSITE" id="PS51747">
    <property type="entry name" value="CYT_DCMP_DEAMINASES_2"/>
    <property type="match status" value="1"/>
</dbReference>
<dbReference type="AlphaFoldDB" id="A0A940SKQ4"/>
<dbReference type="GO" id="GO:0052717">
    <property type="term" value="F:tRNA-specific adenosine-34 deaminase activity"/>
    <property type="evidence" value="ECO:0007669"/>
    <property type="project" value="UniProtKB-UniRule"/>
</dbReference>
<feature type="domain" description="CMP/dCMP-type deaminase" evidence="9">
    <location>
        <begin position="7"/>
        <end position="153"/>
    </location>
</feature>
<comment type="cofactor">
    <cofactor evidence="8">
        <name>Zn(2+)</name>
        <dbReference type="ChEBI" id="CHEBI:29105"/>
    </cofactor>
    <text evidence="8">Binds 1 zinc ion per subunit.</text>
</comment>
<evidence type="ECO:0000259" key="9">
    <source>
        <dbReference type="PROSITE" id="PS51747"/>
    </source>
</evidence>
<dbReference type="PANTHER" id="PTHR11079">
    <property type="entry name" value="CYTOSINE DEAMINASE FAMILY MEMBER"/>
    <property type="match status" value="1"/>
</dbReference>
<dbReference type="FunFam" id="3.40.140.10:FF:000005">
    <property type="entry name" value="tRNA-specific adenosine deaminase"/>
    <property type="match status" value="1"/>
</dbReference>
<comment type="function">
    <text evidence="8">Catalyzes the deamination of adenosine to inosine at the wobble position 34 of tRNA(Arg2).</text>
</comment>
<reference evidence="10" key="1">
    <citation type="submission" date="2021-04" db="EMBL/GenBank/DDBJ databases">
        <title>Genome seq and assembly of Bacillus sp.</title>
        <authorList>
            <person name="Chhetri G."/>
        </authorList>
    </citation>
    <scope>NUCLEOTIDE SEQUENCE</scope>
    <source>
        <strain evidence="10">RG28</strain>
    </source>
</reference>
<dbReference type="InterPro" id="IPR016193">
    <property type="entry name" value="Cytidine_deaminase-like"/>
</dbReference>
<dbReference type="Pfam" id="PF14437">
    <property type="entry name" value="MafB19-deam"/>
    <property type="match status" value="1"/>
</dbReference>
<dbReference type="HAMAP" id="MF_00972">
    <property type="entry name" value="tRNA_aden_deaminase"/>
    <property type="match status" value="1"/>
</dbReference>
<evidence type="ECO:0000313" key="10">
    <source>
        <dbReference type="EMBL" id="MBP0727325.1"/>
    </source>
</evidence>
<organism evidence="10 11">
    <name type="scientific">Gottfriedia endophytica</name>
    <dbReference type="NCBI Taxonomy" id="2820819"/>
    <lineage>
        <taxon>Bacteria</taxon>
        <taxon>Bacillati</taxon>
        <taxon>Bacillota</taxon>
        <taxon>Bacilli</taxon>
        <taxon>Bacillales</taxon>
        <taxon>Bacillaceae</taxon>
        <taxon>Gottfriedia</taxon>
    </lineage>
</organism>
<evidence type="ECO:0000256" key="8">
    <source>
        <dbReference type="HAMAP-Rule" id="MF_00972"/>
    </source>
</evidence>
<evidence type="ECO:0000256" key="2">
    <source>
        <dbReference type="ARBA" id="ARBA00011738"/>
    </source>
</evidence>
<dbReference type="GO" id="GO:0002100">
    <property type="term" value="P:tRNA wobble adenosine to inosine editing"/>
    <property type="evidence" value="ECO:0007669"/>
    <property type="project" value="UniProtKB-UniRule"/>
</dbReference>
<dbReference type="PANTHER" id="PTHR11079:SF202">
    <property type="entry name" value="TRNA-SPECIFIC ADENOSINE DEAMINASE"/>
    <property type="match status" value="1"/>
</dbReference>
<name>A0A940SKQ4_9BACI</name>
<evidence type="ECO:0000256" key="5">
    <source>
        <dbReference type="ARBA" id="ARBA00022801"/>
    </source>
</evidence>
<comment type="subunit">
    <text evidence="2 8">Homodimer.</text>
</comment>
<dbReference type="GO" id="GO:0008270">
    <property type="term" value="F:zinc ion binding"/>
    <property type="evidence" value="ECO:0007669"/>
    <property type="project" value="UniProtKB-UniRule"/>
</dbReference>
<feature type="binding site" evidence="8">
    <location>
        <position position="88"/>
    </location>
    <ligand>
        <name>Zn(2+)</name>
        <dbReference type="ChEBI" id="CHEBI:29105"/>
        <note>catalytic</note>
    </ligand>
</feature>
<feature type="active site" description="Proton donor" evidence="8">
    <location>
        <position position="60"/>
    </location>
</feature>
<dbReference type="CDD" id="cd01285">
    <property type="entry name" value="nucleoside_deaminase"/>
    <property type="match status" value="1"/>
</dbReference>
<dbReference type="EMBL" id="JAGIYQ010000024">
    <property type="protein sequence ID" value="MBP0727325.1"/>
    <property type="molecule type" value="Genomic_DNA"/>
</dbReference>
<evidence type="ECO:0000256" key="3">
    <source>
        <dbReference type="ARBA" id="ARBA00022694"/>
    </source>
</evidence>
<dbReference type="InterPro" id="IPR002125">
    <property type="entry name" value="CMP_dCMP_dom"/>
</dbReference>
<comment type="similarity">
    <text evidence="1">Belongs to the cytidine and deoxycytidylate deaminase family. ADAT2 subfamily.</text>
</comment>
<evidence type="ECO:0000256" key="7">
    <source>
        <dbReference type="ARBA" id="ARBA00048045"/>
    </source>
</evidence>
<dbReference type="Gene3D" id="3.40.140.10">
    <property type="entry name" value="Cytidine Deaminase, domain 2"/>
    <property type="match status" value="1"/>
</dbReference>
<dbReference type="SUPFAM" id="SSF53927">
    <property type="entry name" value="Cytidine deaminase-like"/>
    <property type="match status" value="1"/>
</dbReference>
<keyword evidence="3 8" id="KW-0819">tRNA processing</keyword>
<proteinExistence type="inferred from homology"/>
<protein>
    <recommendedName>
        <fullName evidence="8">tRNA-specific adenosine deaminase</fullName>
        <ecNumber evidence="8">3.5.4.33</ecNumber>
    </recommendedName>
</protein>
<feature type="binding site" evidence="8">
    <location>
        <position position="58"/>
    </location>
    <ligand>
        <name>Zn(2+)</name>
        <dbReference type="ChEBI" id="CHEBI:29105"/>
        <note>catalytic</note>
    </ligand>
</feature>
<dbReference type="Proteomes" id="UP000682134">
    <property type="component" value="Unassembled WGS sequence"/>
</dbReference>
<dbReference type="InterPro" id="IPR016192">
    <property type="entry name" value="APOBEC/CMP_deaminase_Zn-bd"/>
</dbReference>
<accession>A0A940SKQ4</accession>
<dbReference type="InterPro" id="IPR028883">
    <property type="entry name" value="tRNA_aden_deaminase"/>
</dbReference>
<feature type="binding site" evidence="8">
    <location>
        <position position="91"/>
    </location>
    <ligand>
        <name>Zn(2+)</name>
        <dbReference type="ChEBI" id="CHEBI:29105"/>
        <note>catalytic</note>
    </ligand>
</feature>
<sequence>MRCNFLSNHEMFMELAIEEAKKAKKIGEVPIGAVLVKDNMVISSSYNLRETTQNALGHAEIAVINDACEKLGTWRLEDTVLYVTLEPCPMCAGAIIQSRIPMVVYGAKDPKAGCGGSIYNLLQEERFNHRCEVVDGILQEECSELLKTFFRELRENKKKMEHENKH</sequence>
<dbReference type="NCBIfam" id="NF008113">
    <property type="entry name" value="PRK10860.1"/>
    <property type="match status" value="1"/>
</dbReference>
<keyword evidence="5 8" id="KW-0378">Hydrolase</keyword>